<dbReference type="InterPro" id="IPR002004">
    <property type="entry name" value="PABP_HYD_C"/>
</dbReference>
<feature type="compositionally biased region" description="Polar residues" evidence="6">
    <location>
        <begin position="709"/>
        <end position="719"/>
    </location>
</feature>
<dbReference type="PROSITE" id="PS50102">
    <property type="entry name" value="RRM"/>
    <property type="match status" value="1"/>
</dbReference>
<dbReference type="GO" id="GO:0000209">
    <property type="term" value="P:protein polyubiquitination"/>
    <property type="evidence" value="ECO:0007669"/>
    <property type="project" value="TreeGrafter"/>
</dbReference>
<dbReference type="SMART" id="SM00360">
    <property type="entry name" value="RRM"/>
    <property type="match status" value="1"/>
</dbReference>
<dbReference type="InterPro" id="IPR012677">
    <property type="entry name" value="Nucleotide-bd_a/b_plait_sf"/>
</dbReference>
<evidence type="ECO:0000256" key="4">
    <source>
        <dbReference type="ARBA" id="ARBA00030979"/>
    </source>
</evidence>
<dbReference type="EMBL" id="RZGK01000006">
    <property type="protein sequence ID" value="KAF9698511.1"/>
    <property type="molecule type" value="Genomic_DNA"/>
</dbReference>
<comment type="similarity">
    <text evidence="1">Belongs to the polyadenylate-binding protein type-1 family.</text>
</comment>
<feature type="compositionally biased region" description="Basic and acidic residues" evidence="6">
    <location>
        <begin position="790"/>
        <end position="803"/>
    </location>
</feature>
<accession>A0A8H7MFA9</accession>
<dbReference type="PROSITE" id="PS51309">
    <property type="entry name" value="PABC"/>
    <property type="match status" value="1"/>
</dbReference>
<keyword evidence="5" id="KW-0694">RNA-binding</keyword>
<proteinExistence type="inferred from homology"/>
<sequence>MGDMTAPPSVAATSSDDLVPDISKVSPTSSEKTVTPPPPSSIAVVEPQLGHGSAMFSTDLGRRAPRRLQGPPYVPVIARSDRVQGVLVAAGMWRHKHPQQYLSIFPQAGWQIGDLWDEEDIHLETESFCEELLRFIERDVYVRAKNLAEEWSRMYPERLQIVGGDITGLYDKNDHLSIVDKIFVHGEQQEYPPVFLWHVAHTMRAAMLETKGMKLPVKTAIVVPEHLNRGHEKPVVRGTAQVPATAEGTVTLPIAPSTRANSSTHVIIPSPPMPIPQPIPAYQGRPSPHIPANGMPNQGSRYTEPMGHTMVGVPAHQMGGLNLVHPGLRIPKIRSGRSGSGSYDQSMPSGHYVENTPYGSSGSYVRQPAGPVQSPRFNQAHMTVHYPMVNVSHGMVPFAYEQNTAAPGMIAGQPIHPGMVPPSMMPLHSMQSPSMMHGYTRQTSGHHGSSHAVPMGDMTNMHFSPSIVPHNIGPRHPGDRRYSQQHGNGSALYDPYEGNNPSFRAGKKSYHNGSQQHSIQNSNGRQRKASIPGSRPYHSQYMSDRSGNAQPSGQRFFGPKGFSEDDLAITQDYKHGCHIDWIGPQNTTVTEVFVKNLPEDVQDAELERLFQDSIGVKPKSINARSALQAQYNYSGRKHAFVGFSSAAVARQALRIRDPVIRGLPVSITVPKRFFQKIIEVPMQDATDAGPSSNSRFISHANSREARNRIPSTNGGSDITASVAVKKDNLSYSPQDARSDLHKKKKKGKQPQQGSAAAGSPEAQKAKPKKRQESPTKKKLVELTPVAQNSTKDEVTKAGDEEPTKGTIPVVRAQIEQPQTERDSSLESEQEISPTGAADGYTILGKYALSASKHGPTSPKSQQQHAAPQVESDPQPETQKTNTHVNYAKKGLTKASTKDKETRVTPDPLEEGDVASDDELKNNARSYSAADLQTDLEQKVEPCSNSDVANQGTTAPSPKTANYSTIGNILPTPHTASESNTASSAPENDTMAVSTGNDPSNSESTEPTMPLADSKAAQASVAVQQEAAPSPVSLSNAGTAKKNGSQHTESLHPFSKVSKAQAKKEKEQKRKAQKKEKEQAEKAKSAKAAAIKPTAKSALIEKGEPSKEKETAKTSGTTDEVDVTADSESAKNNTTSFADEDSSATTQKAPGSDSPAKKPAPIAKTTKGAVDGRDKPGKRKDKKADTAVISAADVEESKNDAYGKQSSGTISIPNEFGSMTKKEVKFNLPGDDLASGAQSFDQESTKEASNIAQELSSTATTGVGLSKSAKKRKKKKLRKVWPSLEFRPRSPNPAWMGPIDMENDPHDYDSIMNEACGGEDDSDFSWDDLPRQASSEDDNSSSVSDEDGDGDQGREEAKNEILKRIADLETQQAVAAMVYEKGTAAGSGQQKQALGEALFPKIEKLQPKFVGKITHMLLELDESELVKLISDESALRAKVDEAMSIHDKHFKNKDEKSEQKAPIKPKTLESDVCVEKEVILQDCAVPEAGMAMIKEEPSQFTDSRGLSETVATGPQPAKKKRNNKHKKRKKQQQLDAVAGTATDTATDTANAVEPTEIENPISDKASKDPIDTDDPFYNQLRGIDAIKRGDTGAADEQDSRSQHHAEVAKSLKDPEFMRTMEGYLKETQGTSQSKGRKVSKEDLL</sequence>
<dbReference type="GO" id="GO:0034450">
    <property type="term" value="F:ubiquitin-ubiquitin ligase activity"/>
    <property type="evidence" value="ECO:0007669"/>
    <property type="project" value="TreeGrafter"/>
</dbReference>
<feature type="domain" description="PABC" evidence="8">
    <location>
        <begin position="1373"/>
        <end position="1450"/>
    </location>
</feature>
<feature type="compositionally biased region" description="Basic and acidic residues" evidence="6">
    <location>
        <begin position="1350"/>
        <end position="1361"/>
    </location>
</feature>
<feature type="compositionally biased region" description="Low complexity" evidence="6">
    <location>
        <begin position="1085"/>
        <end position="1097"/>
    </location>
</feature>
<feature type="region of interest" description="Disordered" evidence="6">
    <location>
        <begin position="464"/>
        <end position="558"/>
    </location>
</feature>
<evidence type="ECO:0000256" key="6">
    <source>
        <dbReference type="SAM" id="MobiDB-lite"/>
    </source>
</evidence>
<feature type="compositionally biased region" description="Low complexity" evidence="6">
    <location>
        <begin position="749"/>
        <end position="760"/>
    </location>
</feature>
<reference evidence="9" key="2">
    <citation type="submission" date="2020-09" db="EMBL/GenBank/DDBJ databases">
        <title>Reference genome assembly for Australian Ascochyta lentis isolate Al4.</title>
        <authorList>
            <person name="Lee R.C."/>
            <person name="Farfan-Caceres L.M."/>
            <person name="Debler J.W."/>
            <person name="Williams A.H."/>
            <person name="Henares B.M."/>
        </authorList>
    </citation>
    <scope>NUCLEOTIDE SEQUENCE</scope>
    <source>
        <strain evidence="9">Al4</strain>
    </source>
</reference>
<evidence type="ECO:0000313" key="9">
    <source>
        <dbReference type="EMBL" id="KAF9698511.1"/>
    </source>
</evidence>
<feature type="compositionally biased region" description="Basic and acidic residues" evidence="6">
    <location>
        <begin position="1596"/>
        <end position="1617"/>
    </location>
</feature>
<feature type="compositionally biased region" description="Acidic residues" evidence="6">
    <location>
        <begin position="1316"/>
        <end position="1325"/>
    </location>
</feature>
<feature type="compositionally biased region" description="Low complexity" evidence="6">
    <location>
        <begin position="1011"/>
        <end position="1029"/>
    </location>
</feature>
<feature type="compositionally biased region" description="Basic and acidic residues" evidence="6">
    <location>
        <begin position="1098"/>
        <end position="1111"/>
    </location>
</feature>
<feature type="compositionally biased region" description="Polar residues" evidence="6">
    <location>
        <begin position="973"/>
        <end position="1006"/>
    </location>
</feature>
<feature type="compositionally biased region" description="Polar residues" evidence="6">
    <location>
        <begin position="874"/>
        <end position="884"/>
    </location>
</feature>
<feature type="region of interest" description="Disordered" evidence="6">
    <location>
        <begin position="1493"/>
        <end position="1643"/>
    </location>
</feature>
<feature type="compositionally biased region" description="Polar residues" evidence="6">
    <location>
        <begin position="511"/>
        <end position="524"/>
    </location>
</feature>
<feature type="compositionally biased region" description="Polar residues" evidence="6">
    <location>
        <begin position="1031"/>
        <end position="1047"/>
    </location>
</feature>
<feature type="domain" description="RRM" evidence="7">
    <location>
        <begin position="590"/>
        <end position="672"/>
    </location>
</feature>
<evidence type="ECO:0000313" key="10">
    <source>
        <dbReference type="Proteomes" id="UP000651452"/>
    </source>
</evidence>
<dbReference type="SUPFAM" id="SSF63570">
    <property type="entry name" value="PABC (PABP) domain"/>
    <property type="match status" value="1"/>
</dbReference>
<feature type="compositionally biased region" description="Basic and acidic residues" evidence="6">
    <location>
        <begin position="1061"/>
        <end position="1083"/>
    </location>
</feature>
<organism evidence="9 10">
    <name type="scientific">Ascochyta lentis</name>
    <dbReference type="NCBI Taxonomy" id="205686"/>
    <lineage>
        <taxon>Eukaryota</taxon>
        <taxon>Fungi</taxon>
        <taxon>Dikarya</taxon>
        <taxon>Ascomycota</taxon>
        <taxon>Pezizomycotina</taxon>
        <taxon>Dothideomycetes</taxon>
        <taxon>Pleosporomycetidae</taxon>
        <taxon>Pleosporales</taxon>
        <taxon>Pleosporineae</taxon>
        <taxon>Didymellaceae</taxon>
        <taxon>Ascochyta</taxon>
    </lineage>
</organism>
<dbReference type="Proteomes" id="UP000651452">
    <property type="component" value="Unassembled WGS sequence"/>
</dbReference>
<evidence type="ECO:0000256" key="3">
    <source>
        <dbReference type="ARBA" id="ARBA00024761"/>
    </source>
</evidence>
<evidence type="ECO:0000256" key="5">
    <source>
        <dbReference type="PROSITE-ProRule" id="PRU00176"/>
    </source>
</evidence>
<feature type="compositionally biased region" description="Basic residues" evidence="6">
    <location>
        <begin position="1516"/>
        <end position="1530"/>
    </location>
</feature>
<evidence type="ECO:0000256" key="1">
    <source>
        <dbReference type="ARBA" id="ARBA00008557"/>
    </source>
</evidence>
<feature type="region of interest" description="Disordered" evidence="6">
    <location>
        <begin position="684"/>
        <end position="1214"/>
    </location>
</feature>
<dbReference type="InterPro" id="IPR000504">
    <property type="entry name" value="RRM_dom"/>
</dbReference>
<feature type="compositionally biased region" description="Low complexity" evidence="6">
    <location>
        <begin position="1534"/>
        <end position="1548"/>
    </location>
</feature>
<feature type="compositionally biased region" description="Polar residues" evidence="6">
    <location>
        <begin position="1235"/>
        <end position="1262"/>
    </location>
</feature>
<feature type="compositionally biased region" description="Polar residues" evidence="6">
    <location>
        <begin position="540"/>
        <end position="553"/>
    </location>
</feature>
<dbReference type="Pfam" id="PF00658">
    <property type="entry name" value="MLLE"/>
    <property type="match status" value="1"/>
</dbReference>
<name>A0A8H7MFA9_9PLEO</name>
<dbReference type="OrthoDB" id="3800936at2759"/>
<feature type="compositionally biased region" description="Acidic residues" evidence="6">
    <location>
        <begin position="907"/>
        <end position="916"/>
    </location>
</feature>
<protein>
    <recommendedName>
        <fullName evidence="2">Polyadenylate-binding protein, cytoplasmic and nuclear</fullName>
    </recommendedName>
    <alternativeName>
        <fullName evidence="4">Polyadenylate tail-binding protein</fullName>
    </alternativeName>
</protein>
<dbReference type="Gene3D" id="3.30.70.330">
    <property type="match status" value="1"/>
</dbReference>
<feature type="compositionally biased region" description="Polar residues" evidence="6">
    <location>
        <begin position="689"/>
        <end position="700"/>
    </location>
</feature>
<evidence type="ECO:0000256" key="2">
    <source>
        <dbReference type="ARBA" id="ARBA00016348"/>
    </source>
</evidence>
<gene>
    <name evidence="9" type="ORF">EKO04_003626</name>
</gene>
<dbReference type="PANTHER" id="PTHR46276:SF1">
    <property type="entry name" value="E3 UBIQUITIN-PROTEIN LIGASE UBR5"/>
    <property type="match status" value="1"/>
</dbReference>
<dbReference type="InterPro" id="IPR035979">
    <property type="entry name" value="RBD_domain_sf"/>
</dbReference>
<reference evidence="9" key="1">
    <citation type="submission" date="2018-12" db="EMBL/GenBank/DDBJ databases">
        <authorList>
            <person name="Syme R.A."/>
            <person name="Farfan-Caceres L."/>
            <person name="Lichtenzveig J."/>
        </authorList>
    </citation>
    <scope>NUCLEOTIDE SEQUENCE</scope>
    <source>
        <strain evidence="9">Al4</strain>
    </source>
</reference>
<dbReference type="SUPFAM" id="SSF54928">
    <property type="entry name" value="RNA-binding domain, RBD"/>
    <property type="match status" value="1"/>
</dbReference>
<feature type="compositionally biased region" description="Acidic residues" evidence="6">
    <location>
        <begin position="1334"/>
        <end position="1349"/>
    </location>
</feature>
<dbReference type="InterPro" id="IPR036053">
    <property type="entry name" value="PABP-dom"/>
</dbReference>
<feature type="compositionally biased region" description="Basic residues" evidence="6">
    <location>
        <begin position="1267"/>
        <end position="1278"/>
    </location>
</feature>
<feature type="compositionally biased region" description="Polar residues" evidence="6">
    <location>
        <begin position="1497"/>
        <end position="1511"/>
    </location>
</feature>
<dbReference type="Gene3D" id="1.10.1900.10">
    <property type="entry name" value="c-terminal domain of poly(a) binding protein"/>
    <property type="match status" value="1"/>
</dbReference>
<dbReference type="GO" id="GO:0005737">
    <property type="term" value="C:cytoplasm"/>
    <property type="evidence" value="ECO:0007669"/>
    <property type="project" value="TreeGrafter"/>
</dbReference>
<keyword evidence="10" id="KW-1185">Reference proteome</keyword>
<feature type="region of interest" description="Disordered" evidence="6">
    <location>
        <begin position="1228"/>
        <end position="1361"/>
    </location>
</feature>
<feature type="compositionally biased region" description="Basic and acidic residues" evidence="6">
    <location>
        <begin position="770"/>
        <end position="780"/>
    </location>
</feature>
<feature type="compositionally biased region" description="Polar residues" evidence="6">
    <location>
        <begin position="942"/>
        <end position="966"/>
    </location>
</feature>
<feature type="compositionally biased region" description="Polar residues" evidence="6">
    <location>
        <begin position="1125"/>
        <end position="1148"/>
    </location>
</feature>
<comment type="function">
    <text evidence="3">Binds the poly(A) tail of mRNA. Appears to be an important mediator of the multiple roles of the poly(A) tail in mRNA biogenesis, stability and translation. In the nucleus, involved in both mRNA cleavage and polyadenylation. Is also required for efficient mRNA export to the cytoplasm. Acts in concert with a poly(A)-specific nuclease (PAN) to affect poly(A) tail shortening, which may occur concomitantly with either nucleocytoplasmic mRNA transport or translational initiation. In the cytoplasm, stimulates translation initiation and regulates mRNA decay through translation termination-coupled poly(A) shortening, probably mediated by PAN.</text>
</comment>
<comment type="caution">
    <text evidence="9">The sequence shown here is derived from an EMBL/GenBank/DDBJ whole genome shotgun (WGS) entry which is preliminary data.</text>
</comment>
<dbReference type="PANTHER" id="PTHR46276">
    <property type="entry name" value="E3 UBIQUITIN-PROTEIN LIGASE UBR5"/>
    <property type="match status" value="1"/>
</dbReference>
<dbReference type="SMART" id="SM00517">
    <property type="entry name" value="PolyA"/>
    <property type="match status" value="1"/>
</dbReference>
<feature type="region of interest" description="Disordered" evidence="6">
    <location>
        <begin position="1"/>
        <end position="41"/>
    </location>
</feature>
<dbReference type="GO" id="GO:0003723">
    <property type="term" value="F:RNA binding"/>
    <property type="evidence" value="ECO:0007669"/>
    <property type="project" value="UniProtKB-UniRule"/>
</dbReference>
<evidence type="ECO:0000259" key="8">
    <source>
        <dbReference type="PROSITE" id="PS51309"/>
    </source>
</evidence>
<dbReference type="GO" id="GO:0005634">
    <property type="term" value="C:nucleus"/>
    <property type="evidence" value="ECO:0007669"/>
    <property type="project" value="TreeGrafter"/>
</dbReference>
<evidence type="ECO:0000259" key="7">
    <source>
        <dbReference type="PROSITE" id="PS50102"/>
    </source>
</evidence>